<comment type="caution">
    <text evidence="1">The sequence shown here is derived from an EMBL/GenBank/DDBJ whole genome shotgun (WGS) entry which is preliminary data.</text>
</comment>
<reference evidence="1 2" key="1">
    <citation type="journal article" date="2017" name="Front. Genet.">
        <title>Draft sequencing of the heterozygous diploid genome of Satsuma (Citrus unshiu Marc.) using a hybrid assembly approach.</title>
        <authorList>
            <person name="Shimizu T."/>
            <person name="Tanizawa Y."/>
            <person name="Mochizuki T."/>
            <person name="Nagasaki H."/>
            <person name="Yoshioka T."/>
            <person name="Toyoda A."/>
            <person name="Fujiyama A."/>
            <person name="Kaminuma E."/>
            <person name="Nakamura Y."/>
        </authorList>
    </citation>
    <scope>NUCLEOTIDE SEQUENCE [LARGE SCALE GENOMIC DNA]</scope>
    <source>
        <strain evidence="2">cv. Miyagawa wase</strain>
    </source>
</reference>
<evidence type="ECO:0000313" key="1">
    <source>
        <dbReference type="EMBL" id="GAY33518.1"/>
    </source>
</evidence>
<proteinExistence type="predicted"/>
<dbReference type="AlphaFoldDB" id="A0A2H5MZX1"/>
<dbReference type="EMBL" id="BDQV01008382">
    <property type="protein sequence ID" value="GAY33518.1"/>
    <property type="molecule type" value="Genomic_DNA"/>
</dbReference>
<protein>
    <submittedName>
        <fullName evidence="1">Uncharacterized protein</fullName>
    </submittedName>
</protein>
<dbReference type="Proteomes" id="UP000236630">
    <property type="component" value="Unassembled WGS sequence"/>
</dbReference>
<name>A0A2H5MZX1_CITUN</name>
<feature type="non-terminal residue" evidence="1">
    <location>
        <position position="86"/>
    </location>
</feature>
<organism evidence="1 2">
    <name type="scientific">Citrus unshiu</name>
    <name type="common">Satsuma mandarin</name>
    <name type="synonym">Citrus nobilis var. unshiu</name>
    <dbReference type="NCBI Taxonomy" id="55188"/>
    <lineage>
        <taxon>Eukaryota</taxon>
        <taxon>Viridiplantae</taxon>
        <taxon>Streptophyta</taxon>
        <taxon>Embryophyta</taxon>
        <taxon>Tracheophyta</taxon>
        <taxon>Spermatophyta</taxon>
        <taxon>Magnoliopsida</taxon>
        <taxon>eudicotyledons</taxon>
        <taxon>Gunneridae</taxon>
        <taxon>Pentapetalae</taxon>
        <taxon>rosids</taxon>
        <taxon>malvids</taxon>
        <taxon>Sapindales</taxon>
        <taxon>Rutaceae</taxon>
        <taxon>Aurantioideae</taxon>
        <taxon>Citrus</taxon>
    </lineage>
</organism>
<sequence length="86" mass="9639">MMNSFRVGTLQGRTNDSIKPINPSNSICKMIFFSRCRVCGSYCCAQRNSICEGHWAGRAIIESDSFNVANFINNKIASRCEVELLI</sequence>
<accession>A0A2H5MZX1</accession>
<evidence type="ECO:0000313" key="2">
    <source>
        <dbReference type="Proteomes" id="UP000236630"/>
    </source>
</evidence>
<keyword evidence="2" id="KW-1185">Reference proteome</keyword>
<gene>
    <name evidence="1" type="ORF">CUMW_287590</name>
</gene>